<dbReference type="PRINTS" id="PR00446">
    <property type="entry name" value="HYDRGNUPTAKE"/>
</dbReference>
<keyword evidence="7" id="KW-1185">Reference proteome</keyword>
<evidence type="ECO:0000256" key="2">
    <source>
        <dbReference type="ARBA" id="ARBA00022670"/>
    </source>
</evidence>
<evidence type="ECO:0000256" key="5">
    <source>
        <dbReference type="SAM" id="MobiDB-lite"/>
    </source>
</evidence>
<evidence type="ECO:0000313" key="7">
    <source>
        <dbReference type="Proteomes" id="UP000198802"/>
    </source>
</evidence>
<evidence type="ECO:0000256" key="1">
    <source>
        <dbReference type="ARBA" id="ARBA00006814"/>
    </source>
</evidence>
<proteinExistence type="inferred from homology"/>
<feature type="region of interest" description="Disordered" evidence="5">
    <location>
        <begin position="1"/>
        <end position="21"/>
    </location>
</feature>
<dbReference type="PANTHER" id="PTHR30302:SF1">
    <property type="entry name" value="HYDROGENASE 2 MATURATION PROTEASE"/>
    <property type="match status" value="1"/>
</dbReference>
<name>A0A0S4QML4_9ACTN</name>
<reference evidence="7" key="1">
    <citation type="submission" date="2015-11" db="EMBL/GenBank/DDBJ databases">
        <authorList>
            <person name="Varghese N."/>
        </authorList>
    </citation>
    <scope>NUCLEOTIDE SEQUENCE [LARGE SCALE GENOMIC DNA]</scope>
    <source>
        <strain evidence="7">DSM 45899</strain>
    </source>
</reference>
<evidence type="ECO:0000256" key="4">
    <source>
        <dbReference type="ARBA" id="ARBA00022801"/>
    </source>
</evidence>
<evidence type="ECO:0000256" key="3">
    <source>
        <dbReference type="ARBA" id="ARBA00022750"/>
    </source>
</evidence>
<gene>
    <name evidence="6" type="ORF">Ga0074812_109105</name>
</gene>
<dbReference type="GO" id="GO:0016485">
    <property type="term" value="P:protein processing"/>
    <property type="evidence" value="ECO:0007669"/>
    <property type="project" value="TreeGrafter"/>
</dbReference>
<protein>
    <submittedName>
        <fullName evidence="6">Hydrogenase maturation protease</fullName>
    </submittedName>
</protein>
<accession>A0A0S4QML4</accession>
<keyword evidence="3" id="KW-0064">Aspartyl protease</keyword>
<dbReference type="CDD" id="cd06062">
    <property type="entry name" value="H2MP_MemB-H2up"/>
    <property type="match status" value="1"/>
</dbReference>
<dbReference type="EMBL" id="FAOZ01000009">
    <property type="protein sequence ID" value="CUU56885.1"/>
    <property type="molecule type" value="Genomic_DNA"/>
</dbReference>
<dbReference type="AlphaFoldDB" id="A0A0S4QML4"/>
<dbReference type="Proteomes" id="UP000198802">
    <property type="component" value="Unassembled WGS sequence"/>
</dbReference>
<dbReference type="NCBIfam" id="TIGR00072">
    <property type="entry name" value="hydrog_prot"/>
    <property type="match status" value="1"/>
</dbReference>
<dbReference type="InterPro" id="IPR000671">
    <property type="entry name" value="Peptidase_A31"/>
</dbReference>
<dbReference type="SUPFAM" id="SSF53163">
    <property type="entry name" value="HybD-like"/>
    <property type="match status" value="1"/>
</dbReference>
<comment type="similarity">
    <text evidence="1">Belongs to the peptidase A31 family.</text>
</comment>
<dbReference type="GO" id="GO:0004190">
    <property type="term" value="F:aspartic-type endopeptidase activity"/>
    <property type="evidence" value="ECO:0007669"/>
    <property type="project" value="UniProtKB-KW"/>
</dbReference>
<dbReference type="RefSeq" id="WP_242666277.1">
    <property type="nucleotide sequence ID" value="NZ_FAOZ01000009.1"/>
</dbReference>
<dbReference type="Gene3D" id="3.40.50.1450">
    <property type="entry name" value="HybD-like"/>
    <property type="match status" value="1"/>
</dbReference>
<organism evidence="6 7">
    <name type="scientific">Parafrankia irregularis</name>
    <dbReference type="NCBI Taxonomy" id="795642"/>
    <lineage>
        <taxon>Bacteria</taxon>
        <taxon>Bacillati</taxon>
        <taxon>Actinomycetota</taxon>
        <taxon>Actinomycetes</taxon>
        <taxon>Frankiales</taxon>
        <taxon>Frankiaceae</taxon>
        <taxon>Parafrankia</taxon>
    </lineage>
</organism>
<keyword evidence="2 6" id="KW-0645">Protease</keyword>
<keyword evidence="4" id="KW-0378">Hydrolase</keyword>
<dbReference type="Pfam" id="PF01750">
    <property type="entry name" value="HycI"/>
    <property type="match status" value="1"/>
</dbReference>
<evidence type="ECO:0000313" key="6">
    <source>
        <dbReference type="EMBL" id="CUU56885.1"/>
    </source>
</evidence>
<sequence length="184" mass="18961">MTASAAPREPTSVDVLRQPPPDGELEAPVLVLGIGNELLGDDGVGVVAARQLQQPAIPGVDVLDGGTLGLMLMPYLAGRHAVLIIDAVSTEHGRPGDVVVLADGDVRRGHGVRATAHDIGLVDALAATELAGCAPRHVALVGIVPESITDRWGLSALIDSRLDVLVAVARSVLTTWKVKVPGHA</sequence>
<dbReference type="GO" id="GO:0008047">
    <property type="term" value="F:enzyme activator activity"/>
    <property type="evidence" value="ECO:0007669"/>
    <property type="project" value="InterPro"/>
</dbReference>
<dbReference type="InterPro" id="IPR023430">
    <property type="entry name" value="Pept_HybD-like_dom_sf"/>
</dbReference>
<dbReference type="PANTHER" id="PTHR30302">
    <property type="entry name" value="HYDROGENASE 1 MATURATION PROTEASE"/>
    <property type="match status" value="1"/>
</dbReference>